<dbReference type="InterPro" id="IPR054364">
    <property type="entry name" value="Ca3427-like_PBP2"/>
</dbReference>
<evidence type="ECO:0000256" key="3">
    <source>
        <dbReference type="ARBA" id="ARBA00022729"/>
    </source>
</evidence>
<dbReference type="PANTHER" id="PTHR30024">
    <property type="entry name" value="ALIPHATIC SULFONATES-BINDING PROTEIN-RELATED"/>
    <property type="match status" value="1"/>
</dbReference>
<protein>
    <submittedName>
        <fullName evidence="5">ABC transporter substrate-binding protein</fullName>
    </submittedName>
</protein>
<dbReference type="Pfam" id="PF22384">
    <property type="entry name" value="PBP2_Ca3427_like"/>
    <property type="match status" value="1"/>
</dbReference>
<evidence type="ECO:0000256" key="2">
    <source>
        <dbReference type="ARBA" id="ARBA00010742"/>
    </source>
</evidence>
<dbReference type="Gene3D" id="3.40.190.10">
    <property type="entry name" value="Periplasmic binding protein-like II"/>
    <property type="match status" value="2"/>
</dbReference>
<comment type="subcellular location">
    <subcellularLocation>
        <location evidence="1">Periplasm</location>
    </subcellularLocation>
</comment>
<reference evidence="5" key="1">
    <citation type="submission" date="2023-06" db="EMBL/GenBank/DDBJ databases">
        <title>Genomic of Agaribacillus aureum.</title>
        <authorList>
            <person name="Wang G."/>
        </authorList>
    </citation>
    <scope>NUCLEOTIDE SEQUENCE</scope>
    <source>
        <strain evidence="5">BMA12</strain>
    </source>
</reference>
<proteinExistence type="inferred from homology"/>
<keyword evidence="6" id="KW-1185">Reference proteome</keyword>
<evidence type="ECO:0000313" key="5">
    <source>
        <dbReference type="EMBL" id="MDN5211098.1"/>
    </source>
</evidence>
<evidence type="ECO:0000259" key="4">
    <source>
        <dbReference type="Pfam" id="PF22384"/>
    </source>
</evidence>
<accession>A0ABT8L4C2</accession>
<evidence type="ECO:0000256" key="1">
    <source>
        <dbReference type="ARBA" id="ARBA00004418"/>
    </source>
</evidence>
<dbReference type="Proteomes" id="UP001172083">
    <property type="component" value="Unassembled WGS sequence"/>
</dbReference>
<name>A0ABT8L4C2_9BACT</name>
<evidence type="ECO:0000313" key="6">
    <source>
        <dbReference type="Proteomes" id="UP001172083"/>
    </source>
</evidence>
<gene>
    <name evidence="5" type="ORF">QQ020_03525</name>
</gene>
<organism evidence="5 6">
    <name type="scientific">Agaribacillus aureus</name>
    <dbReference type="NCBI Taxonomy" id="3051825"/>
    <lineage>
        <taxon>Bacteria</taxon>
        <taxon>Pseudomonadati</taxon>
        <taxon>Bacteroidota</taxon>
        <taxon>Cytophagia</taxon>
        <taxon>Cytophagales</taxon>
        <taxon>Splendidivirgaceae</taxon>
        <taxon>Agaribacillus</taxon>
    </lineage>
</organism>
<dbReference type="PANTHER" id="PTHR30024:SF47">
    <property type="entry name" value="TAURINE-BINDING PERIPLASMIC PROTEIN"/>
    <property type="match status" value="1"/>
</dbReference>
<feature type="domain" description="Ca3427-like PBP 2" evidence="4">
    <location>
        <begin position="101"/>
        <end position="179"/>
    </location>
</feature>
<dbReference type="SUPFAM" id="SSF53850">
    <property type="entry name" value="Periplasmic binding protein-like II"/>
    <property type="match status" value="1"/>
</dbReference>
<keyword evidence="3" id="KW-0732">Signal</keyword>
<dbReference type="RefSeq" id="WP_346756434.1">
    <property type="nucleotide sequence ID" value="NZ_JAUJEB010000001.1"/>
</dbReference>
<sequence length="284" mass="32494">METLRVGGVPEHFNMPWQLLLQSPKLTKKGIKASWQDFKSGTGAMIKALNENEIDIAMLLTEGAVKGIDNGGRYKIVSFYVDSPLIWGIHIPATAPYQNMEEVKGKTYAISNYGSGSHLMSFVDAQIRGWRTEDLKFNTVSTLEGARKAFRENQAEVFYWEKFTTKKYVDSGEFRRIAECPTPYACFVICVTEKALKDKEKAVYATIKEVFKAGKKLYKNPDRIAIIADHYQLKEKDVEDWLSATKWTTKFNLDKKSLKKAIKTLASLNLIQPDLKYKRLIWKK</sequence>
<comment type="similarity">
    <text evidence="2">Belongs to the bacterial solute-binding protein SsuA/TauA family.</text>
</comment>
<comment type="caution">
    <text evidence="5">The sequence shown here is derived from an EMBL/GenBank/DDBJ whole genome shotgun (WGS) entry which is preliminary data.</text>
</comment>
<dbReference type="EMBL" id="JAUJEB010000001">
    <property type="protein sequence ID" value="MDN5211098.1"/>
    <property type="molecule type" value="Genomic_DNA"/>
</dbReference>